<reference evidence="1 2" key="1">
    <citation type="submission" date="2020-07" db="EMBL/GenBank/DDBJ databases">
        <title>Sequencing the genomes of 1000 actinobacteria strains.</title>
        <authorList>
            <person name="Klenk H.-P."/>
        </authorList>
    </citation>
    <scope>NUCLEOTIDE SEQUENCE [LARGE SCALE GENOMIC DNA]</scope>
    <source>
        <strain evidence="1 2">DSM 22083</strain>
    </source>
</reference>
<dbReference type="Proteomes" id="UP000569914">
    <property type="component" value="Unassembled WGS sequence"/>
</dbReference>
<name>A0A7Y9ICK1_9ACTN</name>
<dbReference type="InterPro" id="IPR036170">
    <property type="entry name" value="YezG-like_sf"/>
</dbReference>
<dbReference type="RefSeq" id="WP_179756592.1">
    <property type="nucleotide sequence ID" value="NZ_JACCBU010000001.1"/>
</dbReference>
<sequence>MSLGEQGALMDQIGRAAVDQAPPGWTWITVVIDAMGDSARVDAVAHTDESETPFNLGGSGGLACLDLREAMYRPKTGTWYRAQFRIDASGQLASDFDYDGMPYDAEEEGSADVRDVLLHDHELYPRDDEHLPAWHPAKLA</sequence>
<dbReference type="SUPFAM" id="SSF160424">
    <property type="entry name" value="BH3703-like"/>
    <property type="match status" value="1"/>
</dbReference>
<evidence type="ECO:0008006" key="3">
    <source>
        <dbReference type="Google" id="ProtNLM"/>
    </source>
</evidence>
<comment type="caution">
    <text evidence="1">The sequence shown here is derived from an EMBL/GenBank/DDBJ whole genome shotgun (WGS) entry which is preliminary data.</text>
</comment>
<evidence type="ECO:0000313" key="1">
    <source>
        <dbReference type="EMBL" id="NYE74352.1"/>
    </source>
</evidence>
<gene>
    <name evidence="1" type="ORF">BKA15_005681</name>
</gene>
<protein>
    <recommendedName>
        <fullName evidence="3">DUF600 family protein</fullName>
    </recommendedName>
</protein>
<organism evidence="1 2">
    <name type="scientific">Microlunatus parietis</name>
    <dbReference type="NCBI Taxonomy" id="682979"/>
    <lineage>
        <taxon>Bacteria</taxon>
        <taxon>Bacillati</taxon>
        <taxon>Actinomycetota</taxon>
        <taxon>Actinomycetes</taxon>
        <taxon>Propionibacteriales</taxon>
        <taxon>Propionibacteriaceae</taxon>
        <taxon>Microlunatus</taxon>
    </lineage>
</organism>
<keyword evidence="2" id="KW-1185">Reference proteome</keyword>
<dbReference type="EMBL" id="JACCBU010000001">
    <property type="protein sequence ID" value="NYE74352.1"/>
    <property type="molecule type" value="Genomic_DNA"/>
</dbReference>
<accession>A0A7Y9ICK1</accession>
<dbReference type="AlphaFoldDB" id="A0A7Y9ICK1"/>
<evidence type="ECO:0000313" key="2">
    <source>
        <dbReference type="Proteomes" id="UP000569914"/>
    </source>
</evidence>
<proteinExistence type="predicted"/>